<reference evidence="8 9" key="1">
    <citation type="journal article" date="2009" name="Stand. Genomic Sci.">
        <title>Complete genome sequence of Slackia heliotrinireducens type strain (RHS 1).</title>
        <authorList>
            <person name="Pukall R."/>
            <person name="Lapidus A."/>
            <person name="Nolan M."/>
            <person name="Copeland A."/>
            <person name="Glavina Del Rio T."/>
            <person name="Lucas S."/>
            <person name="Chen F."/>
            <person name="Tice H."/>
            <person name="Cheng J.F."/>
            <person name="Chertkov O."/>
            <person name="Bruce D."/>
            <person name="Goodwin L."/>
            <person name="Kuske C."/>
            <person name="Brettin T."/>
            <person name="Detter J.C."/>
            <person name="Han C."/>
            <person name="Pitluck S."/>
            <person name="Pati A."/>
            <person name="Mavrommatis K."/>
            <person name="Ivanova N."/>
            <person name="Ovchinnikova G."/>
            <person name="Chen A."/>
            <person name="Palaniappan K."/>
            <person name="Schneider S."/>
            <person name="Rohde M."/>
            <person name="Chain P."/>
            <person name="D'haeseleer P."/>
            <person name="Goker M."/>
            <person name="Bristow J."/>
            <person name="Eisen J.A."/>
            <person name="Markowitz V."/>
            <person name="Kyrpides N.C."/>
            <person name="Klenk H.P."/>
            <person name="Hugenholtz P."/>
        </authorList>
    </citation>
    <scope>NUCLEOTIDE SEQUENCE [LARGE SCALE GENOMIC DNA]</scope>
    <source>
        <strain evidence="9">ATCC 29202 / DSM 20476 / NCTC 11029 / RHS 1</strain>
    </source>
</reference>
<dbReference type="PANTHER" id="PTHR43823">
    <property type="entry name" value="SPORULATION PROTEIN YKVU"/>
    <property type="match status" value="1"/>
</dbReference>
<sequence>MYQGSAAKVFARYAIPQMIGLLFNSVYIIVDGVFIGNRLGSMALAATGVAVPVVELLIALSMAVTAGAGVVVSTRIAKREHEQAVRAFHTCLVLQGIIGLSVVILGNLFIHPLAKLLGATPDIQAMTVTYLRYVLSFAPFLLFGYLLGGLARNDGKPKLAMVALSAGSLSNILLDYVFMYPLNMGIAGAALATGIGPIVSMAILLPHFFAGKGVLRFQKTALSGNDARSFLRLGLPSFVMEFSIGMVTFLMNFGIVRYGFGENGLAAYLIIGYLMLIVFTLFLGMAEGLQPAFSYLHAAGDHTKLKALLRFAACVFTAVGVVSYVLVLFFSIRFYSIFTPEAHEVAVMAAQKSTWYFCGLAFAGINILSISYYQATAQTGNALLISSLRGFVLPALLILILPAACGPELLWICHSTAEIMTTLVCLACATHLLRR</sequence>
<keyword evidence="4 7" id="KW-0812">Transmembrane</keyword>
<evidence type="ECO:0000313" key="9">
    <source>
        <dbReference type="Proteomes" id="UP000002026"/>
    </source>
</evidence>
<organism evidence="8 9">
    <name type="scientific">Slackia heliotrinireducens (strain ATCC 29202 / DSM 20476 / NCTC 11029 / RHS 1)</name>
    <name type="common">Peptococcus heliotrinreducens</name>
    <dbReference type="NCBI Taxonomy" id="471855"/>
    <lineage>
        <taxon>Bacteria</taxon>
        <taxon>Bacillati</taxon>
        <taxon>Actinomycetota</taxon>
        <taxon>Coriobacteriia</taxon>
        <taxon>Eggerthellales</taxon>
        <taxon>Eggerthellaceae</taxon>
        <taxon>Slackia</taxon>
    </lineage>
</organism>
<dbReference type="NCBIfam" id="TIGR00797">
    <property type="entry name" value="matE"/>
    <property type="match status" value="1"/>
</dbReference>
<feature type="transmembrane region" description="Helical" evidence="7">
    <location>
        <begin position="230"/>
        <end position="253"/>
    </location>
</feature>
<keyword evidence="3" id="KW-1003">Cell membrane</keyword>
<feature type="transmembrane region" description="Helical" evidence="7">
    <location>
        <begin position="265"/>
        <end position="286"/>
    </location>
</feature>
<dbReference type="GO" id="GO:0005886">
    <property type="term" value="C:plasma membrane"/>
    <property type="evidence" value="ECO:0007669"/>
    <property type="project" value="UniProtKB-SubCell"/>
</dbReference>
<dbReference type="EMBL" id="CP001684">
    <property type="protein sequence ID" value="ACV22871.1"/>
    <property type="molecule type" value="Genomic_DNA"/>
</dbReference>
<feature type="transmembrane region" description="Helical" evidence="7">
    <location>
        <begin position="382"/>
        <end position="403"/>
    </location>
</feature>
<proteinExistence type="predicted"/>
<feature type="transmembrane region" description="Helical" evidence="7">
    <location>
        <begin position="42"/>
        <end position="72"/>
    </location>
</feature>
<feature type="transmembrane region" description="Helical" evidence="7">
    <location>
        <begin position="12"/>
        <end position="30"/>
    </location>
</feature>
<dbReference type="PANTHER" id="PTHR43823:SF3">
    <property type="entry name" value="MULTIDRUG EXPORT PROTEIN MEPA"/>
    <property type="match status" value="1"/>
</dbReference>
<evidence type="ECO:0000256" key="1">
    <source>
        <dbReference type="ARBA" id="ARBA00004651"/>
    </source>
</evidence>
<dbReference type="InterPro" id="IPR002528">
    <property type="entry name" value="MATE_fam"/>
</dbReference>
<feature type="transmembrane region" description="Helical" evidence="7">
    <location>
        <begin position="307"/>
        <end position="334"/>
    </location>
</feature>
<feature type="transmembrane region" description="Helical" evidence="7">
    <location>
        <begin position="186"/>
        <end position="209"/>
    </location>
</feature>
<dbReference type="Proteomes" id="UP000002026">
    <property type="component" value="Chromosome"/>
</dbReference>
<comment type="subcellular location">
    <subcellularLocation>
        <location evidence="1">Cell membrane</location>
        <topology evidence="1">Multi-pass membrane protein</topology>
    </subcellularLocation>
</comment>
<keyword evidence="6 7" id="KW-0472">Membrane</keyword>
<evidence type="ECO:0000256" key="7">
    <source>
        <dbReference type="SAM" id="Phobius"/>
    </source>
</evidence>
<dbReference type="PIRSF" id="PIRSF006603">
    <property type="entry name" value="DinF"/>
    <property type="match status" value="1"/>
</dbReference>
<keyword evidence="9" id="KW-1185">Reference proteome</keyword>
<evidence type="ECO:0000256" key="5">
    <source>
        <dbReference type="ARBA" id="ARBA00022989"/>
    </source>
</evidence>
<dbReference type="InterPro" id="IPR048279">
    <property type="entry name" value="MdtK-like"/>
</dbReference>
<gene>
    <name evidence="8" type="ordered locus">Shel_18540</name>
</gene>
<protein>
    <submittedName>
        <fullName evidence="8">Putative efflux protein, MATE family</fullName>
    </submittedName>
</protein>
<evidence type="ECO:0000256" key="6">
    <source>
        <dbReference type="ARBA" id="ARBA00023136"/>
    </source>
</evidence>
<dbReference type="eggNOG" id="COG0534">
    <property type="taxonomic scope" value="Bacteria"/>
</dbReference>
<dbReference type="HOGENOM" id="CLU_012893_0_2_11"/>
<evidence type="ECO:0000256" key="2">
    <source>
        <dbReference type="ARBA" id="ARBA00022448"/>
    </source>
</evidence>
<dbReference type="Pfam" id="PF01554">
    <property type="entry name" value="MatE"/>
    <property type="match status" value="2"/>
</dbReference>
<feature type="transmembrane region" description="Helical" evidence="7">
    <location>
        <begin position="84"/>
        <end position="110"/>
    </location>
</feature>
<dbReference type="GO" id="GO:0042910">
    <property type="term" value="F:xenobiotic transmembrane transporter activity"/>
    <property type="evidence" value="ECO:0007669"/>
    <property type="project" value="InterPro"/>
</dbReference>
<evidence type="ECO:0000256" key="3">
    <source>
        <dbReference type="ARBA" id="ARBA00022475"/>
    </source>
</evidence>
<evidence type="ECO:0000256" key="4">
    <source>
        <dbReference type="ARBA" id="ARBA00022692"/>
    </source>
</evidence>
<dbReference type="GO" id="GO:0015297">
    <property type="term" value="F:antiporter activity"/>
    <property type="evidence" value="ECO:0007669"/>
    <property type="project" value="InterPro"/>
</dbReference>
<evidence type="ECO:0000313" key="8">
    <source>
        <dbReference type="EMBL" id="ACV22871.1"/>
    </source>
</evidence>
<name>C7N7I6_SLAHD</name>
<feature type="transmembrane region" description="Helical" evidence="7">
    <location>
        <begin position="130"/>
        <end position="147"/>
    </location>
</feature>
<dbReference type="InterPro" id="IPR051327">
    <property type="entry name" value="MATE_MepA_subfamily"/>
</dbReference>
<keyword evidence="2" id="KW-0813">Transport</keyword>
<dbReference type="KEGG" id="shi:Shel_18540"/>
<dbReference type="STRING" id="471855.Shel_18540"/>
<feature type="transmembrane region" description="Helical" evidence="7">
    <location>
        <begin position="354"/>
        <end position="375"/>
    </location>
</feature>
<dbReference type="RefSeq" id="WP_012798973.1">
    <property type="nucleotide sequence ID" value="NC_013165.1"/>
</dbReference>
<accession>C7N7I6</accession>
<dbReference type="AlphaFoldDB" id="C7N7I6"/>
<keyword evidence="5 7" id="KW-1133">Transmembrane helix</keyword>